<dbReference type="EMBL" id="JBHUCX010000095">
    <property type="protein sequence ID" value="MFD1677625.1"/>
    <property type="molecule type" value="Genomic_DNA"/>
</dbReference>
<keyword evidence="2" id="KW-1003">Cell membrane</keyword>
<dbReference type="Proteomes" id="UP001597079">
    <property type="component" value="Unassembled WGS sequence"/>
</dbReference>
<feature type="transmembrane region" description="Helical" evidence="6">
    <location>
        <begin position="30"/>
        <end position="55"/>
    </location>
</feature>
<dbReference type="PANTHER" id="PTHR30086:SF6">
    <property type="entry name" value="AMINO ACID EFFLUX PROTEIN YCGF-RELATED"/>
    <property type="match status" value="1"/>
</dbReference>
<evidence type="ECO:0000256" key="1">
    <source>
        <dbReference type="ARBA" id="ARBA00004651"/>
    </source>
</evidence>
<dbReference type="InterPro" id="IPR001123">
    <property type="entry name" value="LeuE-type"/>
</dbReference>
<keyword evidence="8" id="KW-1185">Reference proteome</keyword>
<name>A0ABW4JP74_9BACL</name>
<sequence>MLSYVLLGLSLSAPIGPINAAQLDKGMKYGFLNAWMVGLGAMTADVLYMLLIYFGLAKLFTLPGVKLLLWVAGSVILMYIGLETLLNLRRLKLSTVVAGESSARSFLTGFFMAVSNPMNFVFWFGIYGAILSKAAEQEDNAAFLGHSCGIFVGILIWDIAMALAASMFQQYANRRVLQTVSALAGLSLVGFAGYFAFQAQQALF</sequence>
<evidence type="ECO:0000313" key="7">
    <source>
        <dbReference type="EMBL" id="MFD1677625.1"/>
    </source>
</evidence>
<dbReference type="RefSeq" id="WP_377945557.1">
    <property type="nucleotide sequence ID" value="NZ_JBHUCX010000095.1"/>
</dbReference>
<feature type="transmembrane region" description="Helical" evidence="6">
    <location>
        <begin position="106"/>
        <end position="130"/>
    </location>
</feature>
<organism evidence="7 8">
    <name type="scientific">Alicyclobacillus fodiniaquatilis</name>
    <dbReference type="NCBI Taxonomy" id="1661150"/>
    <lineage>
        <taxon>Bacteria</taxon>
        <taxon>Bacillati</taxon>
        <taxon>Bacillota</taxon>
        <taxon>Bacilli</taxon>
        <taxon>Bacillales</taxon>
        <taxon>Alicyclobacillaceae</taxon>
        <taxon>Alicyclobacillus</taxon>
    </lineage>
</organism>
<comment type="caution">
    <text evidence="7">The sequence shown here is derived from an EMBL/GenBank/DDBJ whole genome shotgun (WGS) entry which is preliminary data.</text>
</comment>
<evidence type="ECO:0000313" key="8">
    <source>
        <dbReference type="Proteomes" id="UP001597079"/>
    </source>
</evidence>
<dbReference type="PANTHER" id="PTHR30086">
    <property type="entry name" value="ARGININE EXPORTER PROTEIN ARGO"/>
    <property type="match status" value="1"/>
</dbReference>
<proteinExistence type="predicted"/>
<evidence type="ECO:0000256" key="4">
    <source>
        <dbReference type="ARBA" id="ARBA00022989"/>
    </source>
</evidence>
<keyword evidence="5 6" id="KW-0472">Membrane</keyword>
<evidence type="ECO:0000256" key="2">
    <source>
        <dbReference type="ARBA" id="ARBA00022475"/>
    </source>
</evidence>
<feature type="transmembrane region" description="Helical" evidence="6">
    <location>
        <begin position="176"/>
        <end position="197"/>
    </location>
</feature>
<keyword evidence="3 6" id="KW-0812">Transmembrane</keyword>
<comment type="subcellular location">
    <subcellularLocation>
        <location evidence="1">Cell membrane</location>
        <topology evidence="1">Multi-pass membrane protein</topology>
    </subcellularLocation>
</comment>
<protein>
    <submittedName>
        <fullName evidence="7">LysE family transporter</fullName>
    </submittedName>
</protein>
<gene>
    <name evidence="7" type="ORF">ACFSB2_23465</name>
</gene>
<evidence type="ECO:0000256" key="3">
    <source>
        <dbReference type="ARBA" id="ARBA00022692"/>
    </source>
</evidence>
<dbReference type="Pfam" id="PF01810">
    <property type="entry name" value="LysE"/>
    <property type="match status" value="1"/>
</dbReference>
<accession>A0ABW4JP74</accession>
<evidence type="ECO:0000256" key="5">
    <source>
        <dbReference type="ARBA" id="ARBA00023136"/>
    </source>
</evidence>
<feature type="transmembrane region" description="Helical" evidence="6">
    <location>
        <begin position="67"/>
        <end position="86"/>
    </location>
</feature>
<feature type="transmembrane region" description="Helical" evidence="6">
    <location>
        <begin position="142"/>
        <end position="164"/>
    </location>
</feature>
<evidence type="ECO:0000256" key="6">
    <source>
        <dbReference type="SAM" id="Phobius"/>
    </source>
</evidence>
<keyword evidence="4 6" id="KW-1133">Transmembrane helix</keyword>
<reference evidence="8" key="1">
    <citation type="journal article" date="2019" name="Int. J. Syst. Evol. Microbiol.">
        <title>The Global Catalogue of Microorganisms (GCM) 10K type strain sequencing project: providing services to taxonomists for standard genome sequencing and annotation.</title>
        <authorList>
            <consortium name="The Broad Institute Genomics Platform"/>
            <consortium name="The Broad Institute Genome Sequencing Center for Infectious Disease"/>
            <person name="Wu L."/>
            <person name="Ma J."/>
        </authorList>
    </citation>
    <scope>NUCLEOTIDE SEQUENCE [LARGE SCALE GENOMIC DNA]</scope>
    <source>
        <strain evidence="8">CGMCC 1.12286</strain>
    </source>
</reference>